<gene>
    <name evidence="3" type="ORF">EDC03_1469</name>
</gene>
<evidence type="ECO:0000313" key="4">
    <source>
        <dbReference type="Proteomes" id="UP000276232"/>
    </source>
</evidence>
<evidence type="ECO:0000313" key="3">
    <source>
        <dbReference type="EMBL" id="ROP43873.1"/>
    </source>
</evidence>
<protein>
    <submittedName>
        <fullName evidence="3">Uncharacterized protein</fullName>
    </submittedName>
</protein>
<organism evidence="3 4">
    <name type="scientific">Pseudokineococcus lusitanus</name>
    <dbReference type="NCBI Taxonomy" id="763993"/>
    <lineage>
        <taxon>Bacteria</taxon>
        <taxon>Bacillati</taxon>
        <taxon>Actinomycetota</taxon>
        <taxon>Actinomycetes</taxon>
        <taxon>Kineosporiales</taxon>
        <taxon>Kineosporiaceae</taxon>
        <taxon>Pseudokineococcus</taxon>
    </lineage>
</organism>
<proteinExistence type="predicted"/>
<name>A0A3N1HMY0_9ACTN</name>
<sequence>MTARTAASVTRTMADDDRTGDAARRTDGSATPSRPGGRDGAWGAPSYLVAGPLTLGLPGFGLDHLLGTAFLGPLGIVAGVALGAWYVWFRYGVDREPTDARPGTVHDDGAPAARTTAGPSSATGHPHPRSHDDVRAEETT</sequence>
<feature type="transmembrane region" description="Helical" evidence="2">
    <location>
        <begin position="65"/>
        <end position="88"/>
    </location>
</feature>
<feature type="compositionally biased region" description="Basic and acidic residues" evidence="1">
    <location>
        <begin position="129"/>
        <end position="140"/>
    </location>
</feature>
<evidence type="ECO:0000256" key="1">
    <source>
        <dbReference type="SAM" id="MobiDB-lite"/>
    </source>
</evidence>
<dbReference type="InParanoid" id="A0A3N1HMY0"/>
<reference evidence="3 4" key="1">
    <citation type="journal article" date="2015" name="Stand. Genomic Sci.">
        <title>Genomic Encyclopedia of Bacterial and Archaeal Type Strains, Phase III: the genomes of soil and plant-associated and newly described type strains.</title>
        <authorList>
            <person name="Whitman W.B."/>
            <person name="Woyke T."/>
            <person name="Klenk H.P."/>
            <person name="Zhou Y."/>
            <person name="Lilburn T.G."/>
            <person name="Beck B.J."/>
            <person name="De Vos P."/>
            <person name="Vandamme P."/>
            <person name="Eisen J.A."/>
            <person name="Garrity G."/>
            <person name="Hugenholtz P."/>
            <person name="Kyrpides N.C."/>
        </authorList>
    </citation>
    <scope>NUCLEOTIDE SEQUENCE [LARGE SCALE GENOMIC DNA]</scope>
    <source>
        <strain evidence="3 4">CECT 7306</strain>
    </source>
</reference>
<dbReference type="Proteomes" id="UP000276232">
    <property type="component" value="Unassembled WGS sequence"/>
</dbReference>
<comment type="caution">
    <text evidence="3">The sequence shown here is derived from an EMBL/GenBank/DDBJ whole genome shotgun (WGS) entry which is preliminary data.</text>
</comment>
<feature type="compositionally biased region" description="Basic and acidic residues" evidence="1">
    <location>
        <begin position="97"/>
        <end position="109"/>
    </location>
</feature>
<feature type="region of interest" description="Disordered" evidence="1">
    <location>
        <begin position="1"/>
        <end position="43"/>
    </location>
</feature>
<keyword evidence="2" id="KW-1133">Transmembrane helix</keyword>
<feature type="compositionally biased region" description="Basic and acidic residues" evidence="1">
    <location>
        <begin position="13"/>
        <end position="27"/>
    </location>
</feature>
<keyword evidence="2" id="KW-0812">Transmembrane</keyword>
<dbReference type="AlphaFoldDB" id="A0A3N1HMY0"/>
<evidence type="ECO:0000256" key="2">
    <source>
        <dbReference type="SAM" id="Phobius"/>
    </source>
</evidence>
<accession>A0A3N1HMY0</accession>
<keyword evidence="4" id="KW-1185">Reference proteome</keyword>
<dbReference type="EMBL" id="RJKN01000003">
    <property type="protein sequence ID" value="ROP43873.1"/>
    <property type="molecule type" value="Genomic_DNA"/>
</dbReference>
<keyword evidence="2" id="KW-0472">Membrane</keyword>
<feature type="region of interest" description="Disordered" evidence="1">
    <location>
        <begin position="97"/>
        <end position="140"/>
    </location>
</feature>